<dbReference type="Proteomes" id="UP000180235">
    <property type="component" value="Chromosome"/>
</dbReference>
<keyword evidence="2" id="KW-1185">Reference proteome</keyword>
<evidence type="ECO:0000313" key="2">
    <source>
        <dbReference type="Proteomes" id="UP000180235"/>
    </source>
</evidence>
<protein>
    <submittedName>
        <fullName evidence="1">Transposase, IS4 family protein</fullName>
    </submittedName>
</protein>
<organism evidence="1 2">
    <name type="scientific">Gloeomargarita lithophora Alchichica-D10</name>
    <dbReference type="NCBI Taxonomy" id="1188229"/>
    <lineage>
        <taxon>Bacteria</taxon>
        <taxon>Bacillati</taxon>
        <taxon>Cyanobacteriota</taxon>
        <taxon>Cyanophyceae</taxon>
        <taxon>Gloeomargaritales</taxon>
        <taxon>Gloeomargaritaceae</taxon>
        <taxon>Gloeomargarita</taxon>
    </lineage>
</organism>
<sequence length="14" mass="1494">VFRCSDLLAGVAKD</sequence>
<proteinExistence type="predicted"/>
<accession>A0A1J0ACX2</accession>
<dbReference type="KEGG" id="glt:GlitD10_1447.1"/>
<feature type="non-terminal residue" evidence="1">
    <location>
        <position position="14"/>
    </location>
</feature>
<dbReference type="EMBL" id="CP017675">
    <property type="protein sequence ID" value="APB33769.1"/>
    <property type="molecule type" value="Genomic_DNA"/>
</dbReference>
<evidence type="ECO:0000313" key="1">
    <source>
        <dbReference type="EMBL" id="APB33769.1"/>
    </source>
</evidence>
<name>A0A1J0ACX2_9CYAN</name>
<gene>
    <name evidence="1" type="ORF">GlitD10_1447</name>
</gene>
<reference evidence="1 2" key="1">
    <citation type="submission" date="2016-10" db="EMBL/GenBank/DDBJ databases">
        <title>Description of Gloeomargarita lithophora gen. nov., sp. nov., a thylakoid-bearing basal-branching cyanobacterium with intracellular carbonates, and proposal for Gloeomargaritales ord. nov.</title>
        <authorList>
            <person name="Moreira D."/>
            <person name="Tavera R."/>
            <person name="Benzerara K."/>
            <person name="Skouri-Panet F."/>
            <person name="Couradeau E."/>
            <person name="Gerard E."/>
            <person name="Loussert C."/>
            <person name="Novelo E."/>
            <person name="Zivanovic Y."/>
            <person name="Lopez-Garcia P."/>
        </authorList>
    </citation>
    <scope>NUCLEOTIDE SEQUENCE [LARGE SCALE GENOMIC DNA]</scope>
    <source>
        <strain evidence="1 2">D10</strain>
    </source>
</reference>
<feature type="non-terminal residue" evidence="1">
    <location>
        <position position="1"/>
    </location>
</feature>